<keyword evidence="4" id="KW-1133">Transmembrane helix</keyword>
<dbReference type="STRING" id="1481914.JCM19241_2334"/>
<evidence type="ECO:0000256" key="8">
    <source>
        <dbReference type="ARBA" id="ARBA00024235"/>
    </source>
</evidence>
<evidence type="ECO:0000313" key="11">
    <source>
        <dbReference type="Proteomes" id="UP000031666"/>
    </source>
</evidence>
<keyword evidence="3" id="KW-0812">Transmembrane</keyword>
<keyword evidence="2" id="KW-1003">Cell membrane</keyword>
<evidence type="ECO:0000259" key="9">
    <source>
        <dbReference type="Pfam" id="PF09976"/>
    </source>
</evidence>
<keyword evidence="6" id="KW-0143">Chaperone</keyword>
<reference evidence="10 11" key="2">
    <citation type="submission" date="2015-01" db="EMBL/GenBank/DDBJ databases">
        <authorList>
            <consortium name="NBRP consortium"/>
            <person name="Sawabe T."/>
            <person name="Meirelles P."/>
            <person name="Feng G."/>
            <person name="Sayaka M."/>
            <person name="Hattori M."/>
            <person name="Ohkuma M."/>
        </authorList>
    </citation>
    <scope>NUCLEOTIDE SEQUENCE [LARGE SCALE GENOMIC DNA]</scope>
    <source>
        <strain evidence="11">JCM 19241</strain>
    </source>
</reference>
<evidence type="ECO:0000313" key="10">
    <source>
        <dbReference type="EMBL" id="GAM72879.1"/>
    </source>
</evidence>
<sequence>MELYDSEEQQVEAIKDWWQENGKAVILGAVIGLGGLFGWRYYQDSVVEGQEAASVAYNSAVQTLQTQGVAAADQVQSFIDSNSDREYAVLAAMQLAQAQVAEANYAEALKQLEWAKANTKDTAIAPVLAIRAVRVKAEMGDIDGALADLDAAKAEGWEGRMAELKGDLLLRNGDKEGAYTAYTEAQQAADASQTLQLKLDDLAK</sequence>
<organism evidence="10 11">
    <name type="scientific">Vibrio ishigakensis</name>
    <dbReference type="NCBI Taxonomy" id="1481914"/>
    <lineage>
        <taxon>Bacteria</taxon>
        <taxon>Pseudomonadati</taxon>
        <taxon>Pseudomonadota</taxon>
        <taxon>Gammaproteobacteria</taxon>
        <taxon>Vibrionales</taxon>
        <taxon>Vibrionaceae</taxon>
        <taxon>Vibrio</taxon>
    </lineage>
</organism>
<evidence type="ECO:0000256" key="4">
    <source>
        <dbReference type="ARBA" id="ARBA00022989"/>
    </source>
</evidence>
<dbReference type="Proteomes" id="UP000031666">
    <property type="component" value="Unassembled WGS sequence"/>
</dbReference>
<evidence type="ECO:0000256" key="5">
    <source>
        <dbReference type="ARBA" id="ARBA00023136"/>
    </source>
</evidence>
<name>A0A0B8QDZ4_9VIBR</name>
<comment type="subcellular location">
    <subcellularLocation>
        <location evidence="1">Cell membrane</location>
        <topology evidence="1">Single-pass type II membrane protein</topology>
    </subcellularLocation>
</comment>
<dbReference type="EMBL" id="BBSC01000001">
    <property type="protein sequence ID" value="GAM72879.1"/>
    <property type="molecule type" value="Genomic_DNA"/>
</dbReference>
<gene>
    <name evidence="10" type="ORF">JCM19241_2334</name>
</gene>
<evidence type="ECO:0000256" key="2">
    <source>
        <dbReference type="ARBA" id="ARBA00022475"/>
    </source>
</evidence>
<dbReference type="GO" id="GO:0044877">
    <property type="term" value="F:protein-containing complex binding"/>
    <property type="evidence" value="ECO:0007669"/>
    <property type="project" value="InterPro"/>
</dbReference>
<evidence type="ECO:0000256" key="1">
    <source>
        <dbReference type="ARBA" id="ARBA00004401"/>
    </source>
</evidence>
<evidence type="ECO:0000256" key="7">
    <source>
        <dbReference type="ARBA" id="ARBA00024197"/>
    </source>
</evidence>
<evidence type="ECO:0000256" key="3">
    <source>
        <dbReference type="ARBA" id="ARBA00022692"/>
    </source>
</evidence>
<proteinExistence type="inferred from homology"/>
<feature type="domain" description="Ancillary SecYEG translocon subunit/Cell division coordinator CpoB TPR" evidence="9">
    <location>
        <begin position="15"/>
        <end position="204"/>
    </location>
</feature>
<dbReference type="GO" id="GO:0005886">
    <property type="term" value="C:plasma membrane"/>
    <property type="evidence" value="ECO:0007669"/>
    <property type="project" value="UniProtKB-SubCell"/>
</dbReference>
<dbReference type="PANTHER" id="PTHR38035">
    <property type="entry name" value="UPF0070 PROTEIN YFGM"/>
    <property type="match status" value="1"/>
</dbReference>
<dbReference type="AlphaFoldDB" id="A0A0B8QDZ4"/>
<comment type="caution">
    <text evidence="10">The sequence shown here is derived from an EMBL/GenBank/DDBJ whole genome shotgun (WGS) entry which is preliminary data.</text>
</comment>
<protein>
    <recommendedName>
        <fullName evidence="8">Ancillary SecYEG translocon subunit</fullName>
    </recommendedName>
</protein>
<comment type="similarity">
    <text evidence="7">Belongs to the YfgM family.</text>
</comment>
<dbReference type="Gene3D" id="1.25.40.10">
    <property type="entry name" value="Tetratricopeptide repeat domain"/>
    <property type="match status" value="1"/>
</dbReference>
<dbReference type="Pfam" id="PF09976">
    <property type="entry name" value="TPR_21"/>
    <property type="match status" value="1"/>
</dbReference>
<accession>A0A0B8QDZ4</accession>
<dbReference type="PANTHER" id="PTHR38035:SF1">
    <property type="entry name" value="ANCILLARY SECYEG TRANSLOCON SUBUNIT"/>
    <property type="match status" value="1"/>
</dbReference>
<reference evidence="10 11" key="1">
    <citation type="submission" date="2015-01" db="EMBL/GenBank/DDBJ databases">
        <title>Vibrio sp. C94 JCM 19241 whole genome shotgun sequence.</title>
        <authorList>
            <person name="Sawabe T."/>
            <person name="Meirelles P."/>
            <person name="Feng G."/>
            <person name="Sayaka M."/>
            <person name="Hattori M."/>
            <person name="Ohkuma M."/>
        </authorList>
    </citation>
    <scope>NUCLEOTIDE SEQUENCE [LARGE SCALE GENOMIC DNA]</scope>
    <source>
        <strain evidence="11">JCM 19241</strain>
    </source>
</reference>
<dbReference type="PIRSF" id="PIRSF006170">
    <property type="entry name" value="YfgM"/>
    <property type="match status" value="1"/>
</dbReference>
<evidence type="ECO:0000256" key="6">
    <source>
        <dbReference type="ARBA" id="ARBA00023186"/>
    </source>
</evidence>
<dbReference type="InterPro" id="IPR011990">
    <property type="entry name" value="TPR-like_helical_dom_sf"/>
</dbReference>
<dbReference type="InterPro" id="IPR018704">
    <property type="entry name" value="SecYEG/CpoB_TPR"/>
</dbReference>
<keyword evidence="5" id="KW-0472">Membrane</keyword>
<dbReference type="InterPro" id="IPR026039">
    <property type="entry name" value="YfgM"/>
</dbReference>